<dbReference type="EMBL" id="LAZR01053002">
    <property type="protein sequence ID" value="KKK81709.1"/>
    <property type="molecule type" value="Genomic_DNA"/>
</dbReference>
<protein>
    <recommendedName>
        <fullName evidence="1">MRM3-like substrate binding domain-containing protein</fullName>
    </recommendedName>
</protein>
<organism evidence="2">
    <name type="scientific">marine sediment metagenome</name>
    <dbReference type="NCBI Taxonomy" id="412755"/>
    <lineage>
        <taxon>unclassified sequences</taxon>
        <taxon>metagenomes</taxon>
        <taxon>ecological metagenomes</taxon>
    </lineage>
</organism>
<reference evidence="2" key="1">
    <citation type="journal article" date="2015" name="Nature">
        <title>Complex archaea that bridge the gap between prokaryotes and eukaryotes.</title>
        <authorList>
            <person name="Spang A."/>
            <person name="Saw J.H."/>
            <person name="Jorgensen S.L."/>
            <person name="Zaremba-Niedzwiedzka K."/>
            <person name="Martijn J."/>
            <person name="Lind A.E."/>
            <person name="van Eijk R."/>
            <person name="Schleper C."/>
            <person name="Guy L."/>
            <person name="Ettema T.J."/>
        </authorList>
    </citation>
    <scope>NUCLEOTIDE SEQUENCE</scope>
</reference>
<feature type="domain" description="MRM3-like substrate binding" evidence="1">
    <location>
        <begin position="12"/>
        <end position="59"/>
    </location>
</feature>
<dbReference type="AlphaFoldDB" id="A0A0F9ATC7"/>
<proteinExistence type="predicted"/>
<evidence type="ECO:0000313" key="2">
    <source>
        <dbReference type="EMBL" id="KKK81709.1"/>
    </source>
</evidence>
<dbReference type="InterPro" id="IPR053888">
    <property type="entry name" value="MRM3-like_sub_bind"/>
</dbReference>
<dbReference type="Gene3D" id="3.30.1330.30">
    <property type="match status" value="1"/>
</dbReference>
<dbReference type="Pfam" id="PF22435">
    <property type="entry name" value="MRM3-like_sub_bind"/>
    <property type="match status" value="1"/>
</dbReference>
<accession>A0A0F9ATC7</accession>
<name>A0A0F9ATC7_9ZZZZ</name>
<dbReference type="InterPro" id="IPR029064">
    <property type="entry name" value="Ribosomal_eL30-like_sf"/>
</dbReference>
<dbReference type="SUPFAM" id="SSF55315">
    <property type="entry name" value="L30e-like"/>
    <property type="match status" value="1"/>
</dbReference>
<comment type="caution">
    <text evidence="2">The sequence shown here is derived from an EMBL/GenBank/DDBJ whole genome shotgun (WGS) entry which is preliminary data.</text>
</comment>
<evidence type="ECO:0000259" key="1">
    <source>
        <dbReference type="Pfam" id="PF22435"/>
    </source>
</evidence>
<sequence length="63" mass="7165">MEDIETITSLSNPVVKRLRRLQGKTRARQREKAFFVEGVPITLKAFDSKVSVETIVFSDVLLT</sequence>
<gene>
    <name evidence="2" type="ORF">LCGC14_2810720</name>
</gene>
<feature type="non-terminal residue" evidence="2">
    <location>
        <position position="63"/>
    </location>
</feature>